<evidence type="ECO:0000313" key="3">
    <source>
        <dbReference type="Proteomes" id="UP000190559"/>
    </source>
</evidence>
<dbReference type="EMBL" id="LOJW01000010">
    <property type="protein sequence ID" value="OOW71460.1"/>
    <property type="molecule type" value="Genomic_DNA"/>
</dbReference>
<dbReference type="Proteomes" id="UP000190559">
    <property type="component" value="Unassembled WGS sequence"/>
</dbReference>
<sequence length="206" mass="23158">MKNYPTRVREWLKANPGAHTPQVILDGMGIEAGAQARRPYYSAMKDNSEGGYLKRSGTGRRTAYEFLCDPAPRAVGTSQQRIEKHRAYMRQRHVNNGGRTLAERREDEALRKAARAERLLREQAERRALRQVQRDLTERARPARKPQPKRLPNGHTVIAVRASVARRAAAAAACAPAQSVADWIRAGGQVMRLPGVEQYIPDRCRA</sequence>
<organism evidence="2 3">
    <name type="scientific">Xanthomonas axonopodis pv. melhusii</name>
    <dbReference type="NCBI Taxonomy" id="487834"/>
    <lineage>
        <taxon>Bacteria</taxon>
        <taxon>Pseudomonadati</taxon>
        <taxon>Pseudomonadota</taxon>
        <taxon>Gammaproteobacteria</taxon>
        <taxon>Lysobacterales</taxon>
        <taxon>Lysobacteraceae</taxon>
        <taxon>Xanthomonas</taxon>
    </lineage>
</organism>
<accession>A0A1T1P762</accession>
<dbReference type="AlphaFoldDB" id="A0A1T1P762"/>
<feature type="compositionally biased region" description="Basic and acidic residues" evidence="1">
    <location>
        <begin position="132"/>
        <end position="141"/>
    </location>
</feature>
<reference evidence="2 3" key="1">
    <citation type="submission" date="2015-12" db="EMBL/GenBank/DDBJ databases">
        <authorList>
            <person name="Shamseldin A."/>
            <person name="Moawad H."/>
            <person name="Abd El-Rahim W.M."/>
            <person name="Sadowsky M.J."/>
        </authorList>
    </citation>
    <scope>NUCLEOTIDE SEQUENCE [LARGE SCALE GENOMIC DNA]</scope>
    <source>
        <strain evidence="2 3">LMG9050</strain>
    </source>
</reference>
<dbReference type="RefSeq" id="WP_078563188.1">
    <property type="nucleotide sequence ID" value="NZ_LOJW01000010.1"/>
</dbReference>
<comment type="caution">
    <text evidence="2">The sequence shown here is derived from an EMBL/GenBank/DDBJ whole genome shotgun (WGS) entry which is preliminary data.</text>
</comment>
<name>A0A1T1P762_9XANT</name>
<gene>
    <name evidence="2" type="ORF">Xmlh_08280</name>
</gene>
<protein>
    <submittedName>
        <fullName evidence="2">Uncharacterized protein</fullName>
    </submittedName>
</protein>
<proteinExistence type="predicted"/>
<evidence type="ECO:0000256" key="1">
    <source>
        <dbReference type="SAM" id="MobiDB-lite"/>
    </source>
</evidence>
<evidence type="ECO:0000313" key="2">
    <source>
        <dbReference type="EMBL" id="OOW71460.1"/>
    </source>
</evidence>
<feature type="region of interest" description="Disordered" evidence="1">
    <location>
        <begin position="132"/>
        <end position="152"/>
    </location>
</feature>